<keyword evidence="3 10" id="KW-0813">Transport</keyword>
<dbReference type="InterPro" id="IPR003538">
    <property type="entry name" value="TonB"/>
</dbReference>
<dbReference type="InterPro" id="IPR006260">
    <property type="entry name" value="TonB/TolA_C"/>
</dbReference>
<dbReference type="GO" id="GO:0098797">
    <property type="term" value="C:plasma membrane protein complex"/>
    <property type="evidence" value="ECO:0007669"/>
    <property type="project" value="TreeGrafter"/>
</dbReference>
<keyword evidence="6 10" id="KW-0812">Transmembrane</keyword>
<keyword evidence="14" id="KW-1185">Reference proteome</keyword>
<gene>
    <name evidence="13" type="ORF">FPZ22_01420</name>
</gene>
<dbReference type="AlphaFoldDB" id="A0A518N1B7"/>
<evidence type="ECO:0000259" key="12">
    <source>
        <dbReference type="PROSITE" id="PS52015"/>
    </source>
</evidence>
<comment type="subcellular location">
    <subcellularLocation>
        <location evidence="1 10">Cell inner membrane</location>
        <topology evidence="1 10">Single-pass membrane protein</topology>
        <orientation evidence="1 10">Periplasmic side</orientation>
    </subcellularLocation>
</comment>
<feature type="compositionally biased region" description="Low complexity" evidence="11">
    <location>
        <begin position="74"/>
        <end position="93"/>
    </location>
</feature>
<evidence type="ECO:0000256" key="11">
    <source>
        <dbReference type="SAM" id="MobiDB-lite"/>
    </source>
</evidence>
<feature type="compositionally biased region" description="Pro residues" evidence="11">
    <location>
        <begin position="61"/>
        <end position="72"/>
    </location>
</feature>
<dbReference type="PRINTS" id="PR01374">
    <property type="entry name" value="TONBPROTEIN"/>
</dbReference>
<comment type="similarity">
    <text evidence="2 10">Belongs to the TonB family.</text>
</comment>
<dbReference type="Gene3D" id="3.30.1150.10">
    <property type="match status" value="1"/>
</dbReference>
<evidence type="ECO:0000256" key="5">
    <source>
        <dbReference type="ARBA" id="ARBA00022519"/>
    </source>
</evidence>
<dbReference type="GO" id="GO:0031992">
    <property type="term" value="F:energy transducer activity"/>
    <property type="evidence" value="ECO:0007669"/>
    <property type="project" value="InterPro"/>
</dbReference>
<comment type="function">
    <text evidence="10">Interacts with outer membrane receptor proteins that carry out high-affinity binding and energy dependent uptake into the periplasmic space of specific substrates. It could act to transduce energy from the cytoplasmic membrane to specific energy-requiring processes in the outer membrane, resulting in the release into the periplasm of ligands bound by these outer membrane proteins.</text>
</comment>
<keyword evidence="10" id="KW-0735">Signal-anchor</keyword>
<protein>
    <recommendedName>
        <fullName evidence="10">Protein TonB</fullName>
    </recommendedName>
</protein>
<reference evidence="13 14" key="1">
    <citation type="submission" date="2019-07" db="EMBL/GenBank/DDBJ databases">
        <title>Full genome sequence of Luteimonas sp. Gr-4.</title>
        <authorList>
            <person name="Im W.-T."/>
        </authorList>
    </citation>
    <scope>NUCLEOTIDE SEQUENCE [LARGE SCALE GENOMIC DNA]</scope>
    <source>
        <strain evidence="13 14">Gr-4</strain>
    </source>
</reference>
<feature type="domain" description="TonB C-terminal" evidence="12">
    <location>
        <begin position="120"/>
        <end position="211"/>
    </location>
</feature>
<dbReference type="Proteomes" id="UP000316584">
    <property type="component" value="Chromosome"/>
</dbReference>
<dbReference type="GO" id="GO:0055085">
    <property type="term" value="P:transmembrane transport"/>
    <property type="evidence" value="ECO:0007669"/>
    <property type="project" value="InterPro"/>
</dbReference>
<evidence type="ECO:0000256" key="6">
    <source>
        <dbReference type="ARBA" id="ARBA00022692"/>
    </source>
</evidence>
<proteinExistence type="inferred from homology"/>
<evidence type="ECO:0000256" key="1">
    <source>
        <dbReference type="ARBA" id="ARBA00004383"/>
    </source>
</evidence>
<evidence type="ECO:0000256" key="9">
    <source>
        <dbReference type="ARBA" id="ARBA00023136"/>
    </source>
</evidence>
<dbReference type="GO" id="GO:0015891">
    <property type="term" value="P:siderophore transport"/>
    <property type="evidence" value="ECO:0007669"/>
    <property type="project" value="InterPro"/>
</dbReference>
<dbReference type="InterPro" id="IPR037682">
    <property type="entry name" value="TonB_C"/>
</dbReference>
<dbReference type="PROSITE" id="PS52015">
    <property type="entry name" value="TONB_CTD"/>
    <property type="match status" value="1"/>
</dbReference>
<dbReference type="GO" id="GO:0015031">
    <property type="term" value="P:protein transport"/>
    <property type="evidence" value="ECO:0007669"/>
    <property type="project" value="UniProtKB-UniRule"/>
</dbReference>
<keyword evidence="9 10" id="KW-0472">Membrane</keyword>
<feature type="region of interest" description="Disordered" evidence="11">
    <location>
        <begin position="60"/>
        <end position="125"/>
    </location>
</feature>
<dbReference type="EMBL" id="CP042218">
    <property type="protein sequence ID" value="QDW65721.1"/>
    <property type="molecule type" value="Genomic_DNA"/>
</dbReference>
<evidence type="ECO:0000256" key="3">
    <source>
        <dbReference type="ARBA" id="ARBA00022448"/>
    </source>
</evidence>
<dbReference type="KEGG" id="lug:FPZ22_01420"/>
<evidence type="ECO:0000256" key="4">
    <source>
        <dbReference type="ARBA" id="ARBA00022475"/>
    </source>
</evidence>
<evidence type="ECO:0000256" key="10">
    <source>
        <dbReference type="RuleBase" id="RU362123"/>
    </source>
</evidence>
<evidence type="ECO:0000256" key="8">
    <source>
        <dbReference type="ARBA" id="ARBA00022989"/>
    </source>
</evidence>
<keyword evidence="7 10" id="KW-0653">Protein transport</keyword>
<dbReference type="GO" id="GO:0030288">
    <property type="term" value="C:outer membrane-bounded periplasmic space"/>
    <property type="evidence" value="ECO:0007669"/>
    <property type="project" value="InterPro"/>
</dbReference>
<dbReference type="SUPFAM" id="SSF74653">
    <property type="entry name" value="TolA/TonB C-terminal domain"/>
    <property type="match status" value="1"/>
</dbReference>
<keyword evidence="4 10" id="KW-1003">Cell membrane</keyword>
<dbReference type="OrthoDB" id="9792439at2"/>
<evidence type="ECO:0000313" key="13">
    <source>
        <dbReference type="EMBL" id="QDW65721.1"/>
    </source>
</evidence>
<dbReference type="PANTHER" id="PTHR33446:SF2">
    <property type="entry name" value="PROTEIN TONB"/>
    <property type="match status" value="1"/>
</dbReference>
<dbReference type="InterPro" id="IPR051045">
    <property type="entry name" value="TonB-dependent_transducer"/>
</dbReference>
<evidence type="ECO:0000256" key="2">
    <source>
        <dbReference type="ARBA" id="ARBA00006555"/>
    </source>
</evidence>
<feature type="compositionally biased region" description="Pro residues" evidence="11">
    <location>
        <begin position="97"/>
        <end position="115"/>
    </location>
</feature>
<feature type="transmembrane region" description="Helical" evidence="10">
    <location>
        <begin position="17"/>
        <end position="37"/>
    </location>
</feature>
<evidence type="ECO:0000313" key="14">
    <source>
        <dbReference type="Proteomes" id="UP000316584"/>
    </source>
</evidence>
<accession>A0A518N1B7</accession>
<name>A0A518N1B7_9GAMM</name>
<keyword evidence="5 10" id="KW-0997">Cell inner membrane</keyword>
<keyword evidence="8 10" id="KW-1133">Transmembrane helix</keyword>
<dbReference type="NCBIfam" id="TIGR01352">
    <property type="entry name" value="tonB_Cterm"/>
    <property type="match status" value="1"/>
</dbReference>
<organism evidence="13 14">
    <name type="scientific">Luteimonas granuli</name>
    <dbReference type="NCBI Taxonomy" id="1176533"/>
    <lineage>
        <taxon>Bacteria</taxon>
        <taxon>Pseudomonadati</taxon>
        <taxon>Pseudomonadota</taxon>
        <taxon>Gammaproteobacteria</taxon>
        <taxon>Lysobacterales</taxon>
        <taxon>Lysobacteraceae</taxon>
        <taxon>Luteimonas</taxon>
    </lineage>
</organism>
<dbReference type="PANTHER" id="PTHR33446">
    <property type="entry name" value="PROTEIN TONB-RELATED"/>
    <property type="match status" value="1"/>
</dbReference>
<sequence length="211" mass="21600">MAATSTRSPRPLPTRRGWWLVAAGVLAGLAIFLVFWLGQRGAPQPHPDDAGAPAAAAPVFRPLPVPRAPGPGPASGRAPAEASNAAPAAVDLGGPAGLPPVAGPDPRAAPLPPPEESVVPSFSPPVPIASPGPRYPARALRRGESGEVLLRVHVDARGLPVQIEVASSSGSRELDRAASNAVRRWRFRPATQGGEPVSGVVNVPVTFNSGR</sequence>
<evidence type="ECO:0000256" key="7">
    <source>
        <dbReference type="ARBA" id="ARBA00022927"/>
    </source>
</evidence>
<dbReference type="Pfam" id="PF03544">
    <property type="entry name" value="TonB_C"/>
    <property type="match status" value="1"/>
</dbReference>